<dbReference type="Proteomes" id="UP000600080">
    <property type="component" value="Unassembled WGS sequence"/>
</dbReference>
<dbReference type="EMBL" id="BMND01000008">
    <property type="protein sequence ID" value="GGN43108.1"/>
    <property type="molecule type" value="Genomic_DNA"/>
</dbReference>
<reference evidence="2" key="1">
    <citation type="journal article" date="2019" name="Int. J. Syst. Evol. Microbiol.">
        <title>The Global Catalogue of Microorganisms (GCM) 10K type strain sequencing project: providing services to taxonomists for standard genome sequencing and annotation.</title>
        <authorList>
            <consortium name="The Broad Institute Genomics Platform"/>
            <consortium name="The Broad Institute Genome Sequencing Center for Infectious Disease"/>
            <person name="Wu L."/>
            <person name="Ma J."/>
        </authorList>
    </citation>
    <scope>NUCLEOTIDE SEQUENCE [LARGE SCALE GENOMIC DNA]</scope>
    <source>
        <strain evidence="2">CGMCC 4.7323</strain>
    </source>
</reference>
<comment type="caution">
    <text evidence="1">The sequence shown here is derived from an EMBL/GenBank/DDBJ whole genome shotgun (WGS) entry which is preliminary data.</text>
</comment>
<dbReference type="RefSeq" id="WP_229699874.1">
    <property type="nucleotide sequence ID" value="NZ_BMND01000008.1"/>
</dbReference>
<dbReference type="GeneID" id="301548216"/>
<name>A0ABQ2JCA4_9ACTN</name>
<keyword evidence="2" id="KW-1185">Reference proteome</keyword>
<gene>
    <name evidence="1" type="ORF">GCM10012285_24120</name>
</gene>
<evidence type="ECO:0000313" key="2">
    <source>
        <dbReference type="Proteomes" id="UP000600080"/>
    </source>
</evidence>
<protein>
    <submittedName>
        <fullName evidence="1">Uncharacterized protein</fullName>
    </submittedName>
</protein>
<proteinExistence type="predicted"/>
<accession>A0ABQ2JCA4</accession>
<sequence>MTGVHDNQRSAAVNAATAQLTALTGNQPRVTEEHGVVRIEVEVPEDLLANHWPRLHAVLDLGTTYGLRTTTSGNTAWLRFETGDTPRP</sequence>
<evidence type="ECO:0000313" key="1">
    <source>
        <dbReference type="EMBL" id="GGN43108.1"/>
    </source>
</evidence>
<organism evidence="1 2">
    <name type="scientific">Streptomyces kronopolitis</name>
    <dbReference type="NCBI Taxonomy" id="1612435"/>
    <lineage>
        <taxon>Bacteria</taxon>
        <taxon>Bacillati</taxon>
        <taxon>Actinomycetota</taxon>
        <taxon>Actinomycetes</taxon>
        <taxon>Kitasatosporales</taxon>
        <taxon>Streptomycetaceae</taxon>
        <taxon>Streptomyces</taxon>
    </lineage>
</organism>